<dbReference type="GO" id="GO:0006281">
    <property type="term" value="P:DNA repair"/>
    <property type="evidence" value="ECO:0007669"/>
    <property type="project" value="UniProtKB-KW"/>
</dbReference>
<dbReference type="InterPro" id="IPR002818">
    <property type="entry name" value="DJ-1/PfpI"/>
</dbReference>
<dbReference type="InterPro" id="IPR050325">
    <property type="entry name" value="Prot/Nucl_acid_deglycase"/>
</dbReference>
<dbReference type="InterPro" id="IPR017283">
    <property type="entry name" value="HchA"/>
</dbReference>
<feature type="domain" description="DJ-1/PfpI" evidence="6">
    <location>
        <begin position="76"/>
        <end position="199"/>
    </location>
</feature>
<dbReference type="Pfam" id="PF01965">
    <property type="entry name" value="DJ-1_PfpI"/>
    <property type="match status" value="1"/>
</dbReference>
<dbReference type="GO" id="GO:0005737">
    <property type="term" value="C:cytoplasm"/>
    <property type="evidence" value="ECO:0007669"/>
    <property type="project" value="TreeGrafter"/>
</dbReference>
<dbReference type="KEGG" id="avc:NCTC10951_01353"/>
<dbReference type="Proteomes" id="UP000268658">
    <property type="component" value="Chromosome"/>
</dbReference>
<dbReference type="GO" id="GO:0019172">
    <property type="term" value="F:glyoxalase III activity"/>
    <property type="evidence" value="ECO:0007669"/>
    <property type="project" value="UniProtKB-EC"/>
</dbReference>
<dbReference type="RefSeq" id="WP_232023257.1">
    <property type="nucleotide sequence ID" value="NZ_JASPER010000087.1"/>
</dbReference>
<reference evidence="7 8" key="1">
    <citation type="submission" date="2018-12" db="EMBL/GenBank/DDBJ databases">
        <authorList>
            <consortium name="Pathogen Informatics"/>
        </authorList>
    </citation>
    <scope>NUCLEOTIDE SEQUENCE [LARGE SCALE GENOMIC DNA]</scope>
    <source>
        <strain evidence="7 8">NCTC10951</strain>
    </source>
</reference>
<dbReference type="EMBL" id="LR134477">
    <property type="protein sequence ID" value="VEI15810.1"/>
    <property type="molecule type" value="Genomic_DNA"/>
</dbReference>
<evidence type="ECO:0000259" key="6">
    <source>
        <dbReference type="Pfam" id="PF01965"/>
    </source>
</evidence>
<gene>
    <name evidence="7" type="primary">hchA</name>
    <name evidence="7" type="ORF">NCTC10951_01353</name>
</gene>
<keyword evidence="4" id="KW-0346">Stress response</keyword>
<evidence type="ECO:0000256" key="3">
    <source>
        <dbReference type="ARBA" id="ARBA00022801"/>
    </source>
</evidence>
<organism evidence="7 8">
    <name type="scientific">Actinomyces viscosus</name>
    <dbReference type="NCBI Taxonomy" id="1656"/>
    <lineage>
        <taxon>Bacteria</taxon>
        <taxon>Bacillati</taxon>
        <taxon>Actinomycetota</taxon>
        <taxon>Actinomycetes</taxon>
        <taxon>Actinomycetales</taxon>
        <taxon>Actinomycetaceae</taxon>
        <taxon>Actinomyces</taxon>
    </lineage>
</organism>
<name>A0A3S4VJR7_ACTVI</name>
<keyword evidence="7" id="KW-0456">Lyase</keyword>
<evidence type="ECO:0000256" key="2">
    <source>
        <dbReference type="ARBA" id="ARBA00022763"/>
    </source>
</evidence>
<dbReference type="EC" id="4.2.1.130" evidence="7"/>
<proteinExistence type="predicted"/>
<dbReference type="PANTHER" id="PTHR48094:SF20">
    <property type="entry name" value="PROTEIN_NUCLEIC ACID DEGLYCASE 1"/>
    <property type="match status" value="1"/>
</dbReference>
<keyword evidence="1" id="KW-0963">Cytoplasm</keyword>
<dbReference type="AlphaFoldDB" id="A0A3S4VJR7"/>
<dbReference type="GO" id="GO:0019243">
    <property type="term" value="P:methylglyoxal catabolic process to D-lactate via S-lactoyl-glutathione"/>
    <property type="evidence" value="ECO:0007669"/>
    <property type="project" value="TreeGrafter"/>
</dbReference>
<accession>A0A3S4VJR7</accession>
<evidence type="ECO:0000256" key="4">
    <source>
        <dbReference type="ARBA" id="ARBA00023016"/>
    </source>
</evidence>
<protein>
    <submittedName>
        <fullName evidence="7">Molecular chaperone Hsp31 and glyoxalase 3</fullName>
        <ecNumber evidence="7">4.2.1.130</ecNumber>
    </submittedName>
</protein>
<evidence type="ECO:0000313" key="8">
    <source>
        <dbReference type="Proteomes" id="UP000268658"/>
    </source>
</evidence>
<evidence type="ECO:0000256" key="1">
    <source>
        <dbReference type="ARBA" id="ARBA00022490"/>
    </source>
</evidence>
<dbReference type="SUPFAM" id="SSF52317">
    <property type="entry name" value="Class I glutamine amidotransferase-like"/>
    <property type="match status" value="1"/>
</dbReference>
<dbReference type="InterPro" id="IPR029062">
    <property type="entry name" value="Class_I_gatase-like"/>
</dbReference>
<keyword evidence="2" id="KW-0227">DNA damage</keyword>
<dbReference type="GO" id="GO:0036524">
    <property type="term" value="F:protein deglycase activity"/>
    <property type="evidence" value="ECO:0007669"/>
    <property type="project" value="InterPro"/>
</dbReference>
<evidence type="ECO:0000256" key="5">
    <source>
        <dbReference type="ARBA" id="ARBA00023204"/>
    </source>
</evidence>
<dbReference type="Gene3D" id="3.40.50.880">
    <property type="match status" value="1"/>
</dbReference>
<dbReference type="NCBIfam" id="NF003168">
    <property type="entry name" value="PRK04155.1"/>
    <property type="match status" value="1"/>
</dbReference>
<dbReference type="PANTHER" id="PTHR48094">
    <property type="entry name" value="PROTEIN/NUCLEIC ACID DEGLYCASE DJ-1-RELATED"/>
    <property type="match status" value="1"/>
</dbReference>
<evidence type="ECO:0000313" key="7">
    <source>
        <dbReference type="EMBL" id="VEI15810.1"/>
    </source>
</evidence>
<sequence>MSMTASKTSVPDRAEHNAFFPSEYSLGQYVPARTDFDGAVGAPQVTSGPRKILAIAVDERYLPTQGGKLFSTGNHPVETLLPLMHLQAAGYEVEVATLSGNLAKFEMWAFPAKDEAVKTAYEGLLPALEHPKRLADVVATELGEDSEYAAVFIPGGHGAMGGGVPDSADIKDTLVWALENDRPVITLCHGPAALCAATDEEGASYFAGYSLCVFPDALDKGANVEIGYLPGQLTWMLGERLKQQGLTIVNDGMSGQVHRDRLLLTGDSPLAANALGRLAVETLTGRTYSA</sequence>
<dbReference type="PIRSF" id="PIRSF037798">
    <property type="entry name" value="Chaperone_HchA"/>
    <property type="match status" value="1"/>
</dbReference>
<keyword evidence="5" id="KW-0234">DNA repair</keyword>
<keyword evidence="3" id="KW-0378">Hydrolase</keyword>